<keyword evidence="2" id="KW-0812">Transmembrane</keyword>
<keyword evidence="5" id="KW-1185">Reference proteome</keyword>
<feature type="transmembrane region" description="Helical" evidence="2">
    <location>
        <begin position="47"/>
        <end position="73"/>
    </location>
</feature>
<dbReference type="RefSeq" id="WP_165992264.1">
    <property type="nucleotide sequence ID" value="NZ_JAMYZY010000018.1"/>
</dbReference>
<keyword evidence="2" id="KW-1133">Transmembrane helix</keyword>
<reference evidence="4 5" key="1">
    <citation type="submission" date="2022-06" db="EMBL/GenBank/DDBJ databases">
        <title>Acetobacer genomes from food samples.</title>
        <authorList>
            <person name="Sombolestani A."/>
        </authorList>
    </citation>
    <scope>NUCLEOTIDE SEQUENCE [LARGE SCALE GENOMIC DNA]</scope>
    <source>
        <strain evidence="4 5">R-83285</strain>
    </source>
</reference>
<accession>A0ABT1F192</accession>
<dbReference type="GO" id="GO:0003677">
    <property type="term" value="F:DNA binding"/>
    <property type="evidence" value="ECO:0007669"/>
    <property type="project" value="UniProtKB-KW"/>
</dbReference>
<evidence type="ECO:0000313" key="4">
    <source>
        <dbReference type="EMBL" id="MCP1258971.1"/>
    </source>
</evidence>
<keyword evidence="2" id="KW-0472">Membrane</keyword>
<evidence type="ECO:0000313" key="5">
    <source>
        <dbReference type="Proteomes" id="UP001523528"/>
    </source>
</evidence>
<dbReference type="InterPro" id="IPR032689">
    <property type="entry name" value="TraG-D_C"/>
</dbReference>
<dbReference type="Proteomes" id="UP001523528">
    <property type="component" value="Unassembled WGS sequence"/>
</dbReference>
<dbReference type="Gene3D" id="3.40.50.300">
    <property type="entry name" value="P-loop containing nucleotide triphosphate hydrolases"/>
    <property type="match status" value="2"/>
</dbReference>
<dbReference type="EMBL" id="JAMYZZ010000018">
    <property type="protein sequence ID" value="MCP1258971.1"/>
    <property type="molecule type" value="Genomic_DNA"/>
</dbReference>
<dbReference type="PANTHER" id="PTHR30121">
    <property type="entry name" value="UNCHARACTERIZED PROTEIN YJGR-RELATED"/>
    <property type="match status" value="1"/>
</dbReference>
<organism evidence="4 5">
    <name type="scientific">Acetobacter lambici</name>
    <dbReference type="NCBI Taxonomy" id="1332824"/>
    <lineage>
        <taxon>Bacteria</taxon>
        <taxon>Pseudomonadati</taxon>
        <taxon>Pseudomonadota</taxon>
        <taxon>Alphaproteobacteria</taxon>
        <taxon>Acetobacterales</taxon>
        <taxon>Acetobacteraceae</taxon>
        <taxon>Acetobacter</taxon>
    </lineage>
</organism>
<dbReference type="Pfam" id="PF12696">
    <property type="entry name" value="TraG-D_C"/>
    <property type="match status" value="1"/>
</dbReference>
<feature type="region of interest" description="Disordered" evidence="1">
    <location>
        <begin position="1"/>
        <end position="20"/>
    </location>
</feature>
<feature type="domain" description="TraD/TraG TraM recognition site" evidence="3">
    <location>
        <begin position="453"/>
        <end position="536"/>
    </location>
</feature>
<dbReference type="InterPro" id="IPR051162">
    <property type="entry name" value="T4SS_component"/>
</dbReference>
<feature type="compositionally biased region" description="Basic and acidic residues" evidence="1">
    <location>
        <begin position="1"/>
        <end position="18"/>
    </location>
</feature>
<comment type="caution">
    <text evidence="4">The sequence shown here is derived from an EMBL/GenBank/DDBJ whole genome shotgun (WGS) entry which is preliminary data.</text>
</comment>
<protein>
    <submittedName>
        <fullName evidence="4">Type IV secretion system DNA-binding domain-containing protein</fullName>
    </submittedName>
</protein>
<dbReference type="PANTHER" id="PTHR30121:SF6">
    <property type="entry name" value="SLR6007 PROTEIN"/>
    <property type="match status" value="1"/>
</dbReference>
<name>A0ABT1F192_9PROT</name>
<keyword evidence="4" id="KW-0238">DNA-binding</keyword>
<gene>
    <name evidence="4" type="ORF">NKW50_10255</name>
</gene>
<evidence type="ECO:0000256" key="1">
    <source>
        <dbReference type="SAM" id="MobiDB-lite"/>
    </source>
</evidence>
<sequence>MGSIRRRMDGPQDRHEQRGGIAYRDTRTLWTQFHEALTSEISAIGPVAFAALAFSVPALTTALVPLSLGYAAYVLSRGTIMPLRIPACSSRKDYGNPVPDSKRPGVEIPGKAEGDWLLGWDENTGQQTWVAGTDLTMHGLLPGATGSGKTQFIYSLLCSALAQATGFSIIDGKASNNLVFSLQALQRRWGVEANMRVINFLVSSGDRKTNTWNPFSSVNAEGMAELLRTLFLPEEKGGGNSAHFRDRAEALFGSVSQIFVWMRDHVGIPITAATIRANFSDIQSLIDLVGTQDTENRHRRFSYFNFRTQKILTIPLPDQFPEALLVPVRSYVAETGGYSANKGAASNQDKVREQHSYVVGGFAKTFTMMTTTYGHIFNCEVPDVDFADVEYNRRNLIVLLPSLENDRNTNAAIGKTVITAQRYAMAAALGASIEGDYEDLVTNRPSSAKTPYLHIYDEFNYFATKDVNVMLAQARELNIGMFLSFQEVGSLYATLGKDDAAPLLGNPKLKIFENIEDSGPTREWVEQAGGTMQVSVLSGYDNAPVMGVYSDQMRADIREVKRISWSDIQGLRQGQAIILFRGKRIYTRLFYAGIKPSGVNRIYTPLITRSANRQTSPSLTSSNSAEDRLVFESLCEGKDLVDENYLPALNGGLGEIYKRLGRLSQGNTVPDDDPLTLFGEPLPVRPYIPFECLFRNRSTPLPVGNRGGVVMINPNVDKSLYETLVNFEIRTGASEAAARNMVSQALNQISTHNA</sequence>
<proteinExistence type="predicted"/>
<evidence type="ECO:0000256" key="2">
    <source>
        <dbReference type="SAM" id="Phobius"/>
    </source>
</evidence>
<dbReference type="SUPFAM" id="SSF52540">
    <property type="entry name" value="P-loop containing nucleoside triphosphate hydrolases"/>
    <property type="match status" value="1"/>
</dbReference>
<dbReference type="InterPro" id="IPR027417">
    <property type="entry name" value="P-loop_NTPase"/>
</dbReference>
<evidence type="ECO:0000259" key="3">
    <source>
        <dbReference type="Pfam" id="PF12696"/>
    </source>
</evidence>